<comment type="caution">
    <text evidence="1">The sequence shown here is derived from an EMBL/GenBank/DDBJ whole genome shotgun (WGS) entry which is preliminary data.</text>
</comment>
<dbReference type="Gene3D" id="2.130.10.10">
    <property type="entry name" value="YVTN repeat-like/Quinoprotein amine dehydrogenase"/>
    <property type="match status" value="1"/>
</dbReference>
<dbReference type="SUPFAM" id="SSF50969">
    <property type="entry name" value="YVTN repeat-like/Quinoprotein amine dehydrogenase"/>
    <property type="match status" value="1"/>
</dbReference>
<reference evidence="1 2" key="1">
    <citation type="submission" date="2019-12" db="EMBL/GenBank/DDBJ databases">
        <authorList>
            <person name="Huq M.A."/>
        </authorList>
    </citation>
    <scope>NUCLEOTIDE SEQUENCE [LARGE SCALE GENOMIC DNA]</scope>
    <source>
        <strain evidence="1 2">MAH-18</strain>
    </source>
</reference>
<dbReference type="EMBL" id="WSEK01000004">
    <property type="protein sequence ID" value="MVQ48520.1"/>
    <property type="molecule type" value="Genomic_DNA"/>
</dbReference>
<gene>
    <name evidence="1" type="ORF">GON03_04960</name>
</gene>
<keyword evidence="2" id="KW-1185">Reference proteome</keyword>
<dbReference type="Proteomes" id="UP000473525">
    <property type="component" value="Unassembled WGS sequence"/>
</dbReference>
<evidence type="ECO:0000313" key="2">
    <source>
        <dbReference type="Proteomes" id="UP000473525"/>
    </source>
</evidence>
<proteinExistence type="predicted"/>
<evidence type="ECO:0008006" key="3">
    <source>
        <dbReference type="Google" id="ProtNLM"/>
    </source>
</evidence>
<organism evidence="1 2">
    <name type="scientific">Nocardioides agri</name>
    <dbReference type="NCBI Taxonomy" id="2682843"/>
    <lineage>
        <taxon>Bacteria</taxon>
        <taxon>Bacillati</taxon>
        <taxon>Actinomycetota</taxon>
        <taxon>Actinomycetes</taxon>
        <taxon>Propionibacteriales</taxon>
        <taxon>Nocardioidaceae</taxon>
        <taxon>Nocardioides</taxon>
    </lineage>
</organism>
<sequence length="339" mass="36588">MAHRTLRVVLIAGAVVVLVTAALVALTGIGYRHVSADQRAYEERGAWYADGTLHVGRHQLRLDGPPTNLTIAYTSEGAVVWDSGDHLDGDVQDPTLTLVSPSGETREVRVPDLTEVTGDALGTDPSLPYVAYLRRSRGTQEVVLQDLRDGSELTVGEPIPNPGGTGGSSHLALSPDLVTYPHPDHWGELRWRTGQVFPWSDLGGTSLPWSTGRTAVIVIPDDERAWRVVDRLDGEVRLTVPIDRAGYSTYASLSPDDRWFAEPRNDGLVVHDVATGETTTLDGVAGVTTLGWTPDGHLILRGQDGTVRTCDPEAGRCESTRIRTRGELVAPTGAYSEAF</sequence>
<evidence type="ECO:0000313" key="1">
    <source>
        <dbReference type="EMBL" id="MVQ48520.1"/>
    </source>
</evidence>
<protein>
    <recommendedName>
        <fullName evidence="3">WD40 repeat domain-containing protein</fullName>
    </recommendedName>
</protein>
<dbReference type="InterPro" id="IPR011044">
    <property type="entry name" value="Quino_amine_DH_bsu"/>
</dbReference>
<name>A0A6L6XN72_9ACTN</name>
<dbReference type="AlphaFoldDB" id="A0A6L6XN72"/>
<dbReference type="InterPro" id="IPR015943">
    <property type="entry name" value="WD40/YVTN_repeat-like_dom_sf"/>
</dbReference>
<dbReference type="RefSeq" id="WP_157340755.1">
    <property type="nucleotide sequence ID" value="NZ_WSEK01000004.1"/>
</dbReference>
<accession>A0A6L6XN72</accession>